<dbReference type="InterPro" id="IPR021309">
    <property type="entry name" value="YgaP-like_TM"/>
</dbReference>
<evidence type="ECO:0000259" key="2">
    <source>
        <dbReference type="Pfam" id="PF11127"/>
    </source>
</evidence>
<reference evidence="3 4" key="1">
    <citation type="submission" date="2015-11" db="EMBL/GenBank/DDBJ databases">
        <title>Genome Sequence of Bacillus simplex strain VanAntwerpen2.</title>
        <authorList>
            <person name="Couger M.B."/>
        </authorList>
    </citation>
    <scope>NUCLEOTIDE SEQUENCE [LARGE SCALE GENOMIC DNA]</scope>
    <source>
        <strain evidence="3 4">VanAntwerpen02</strain>
    </source>
</reference>
<dbReference type="EMBL" id="LNNH01000007">
    <property type="protein sequence ID" value="KWW22211.1"/>
    <property type="molecule type" value="Genomic_DNA"/>
</dbReference>
<sequence length="88" mass="10012">MKFKQNISIINALMRITCGLTFLTWAAAKMVKKPWKKQSYLVVVMLSAMKIGEGILRYCPIVDVMENGQTLMKKEHTQEEAPHPSDSN</sequence>
<accession>A0A109N2B8</accession>
<proteinExistence type="predicted"/>
<evidence type="ECO:0000313" key="4">
    <source>
        <dbReference type="Proteomes" id="UP000064189"/>
    </source>
</evidence>
<dbReference type="Pfam" id="PF11127">
    <property type="entry name" value="YgaP-like_TM"/>
    <property type="match status" value="1"/>
</dbReference>
<dbReference type="RefSeq" id="WP_061140523.1">
    <property type="nucleotide sequence ID" value="NZ_LNNH01000007.1"/>
</dbReference>
<keyword evidence="1" id="KW-0472">Membrane</keyword>
<keyword evidence="1" id="KW-0812">Transmembrane</keyword>
<feature type="transmembrane region" description="Helical" evidence="1">
    <location>
        <begin position="6"/>
        <end position="28"/>
    </location>
</feature>
<keyword evidence="4" id="KW-1185">Reference proteome</keyword>
<evidence type="ECO:0000313" key="3">
    <source>
        <dbReference type="EMBL" id="KWW22211.1"/>
    </source>
</evidence>
<comment type="caution">
    <text evidence="3">The sequence shown here is derived from an EMBL/GenBank/DDBJ whole genome shotgun (WGS) entry which is preliminary data.</text>
</comment>
<evidence type="ECO:0000256" key="1">
    <source>
        <dbReference type="SAM" id="Phobius"/>
    </source>
</evidence>
<organism evidence="3 4">
    <name type="scientific">Peribacillus simplex</name>
    <dbReference type="NCBI Taxonomy" id="1478"/>
    <lineage>
        <taxon>Bacteria</taxon>
        <taxon>Bacillati</taxon>
        <taxon>Bacillota</taxon>
        <taxon>Bacilli</taxon>
        <taxon>Bacillales</taxon>
        <taxon>Bacillaceae</taxon>
        <taxon>Peribacillus</taxon>
    </lineage>
</organism>
<name>A0A109N2B8_9BACI</name>
<keyword evidence="1" id="KW-1133">Transmembrane helix</keyword>
<dbReference type="AlphaFoldDB" id="A0A109N2B8"/>
<feature type="domain" description="Inner membrane protein YgaP-like transmembrane" evidence="2">
    <location>
        <begin position="4"/>
        <end position="65"/>
    </location>
</feature>
<gene>
    <name evidence="3" type="ORF">AS888_13130</name>
</gene>
<dbReference type="Proteomes" id="UP000064189">
    <property type="component" value="Unassembled WGS sequence"/>
</dbReference>
<protein>
    <recommendedName>
        <fullName evidence="2">Inner membrane protein YgaP-like transmembrane domain-containing protein</fullName>
    </recommendedName>
</protein>